<dbReference type="Gene3D" id="1.10.10.10">
    <property type="entry name" value="Winged helix-like DNA-binding domain superfamily/Winged helix DNA-binding domain"/>
    <property type="match status" value="1"/>
</dbReference>
<dbReference type="GO" id="GO:0006355">
    <property type="term" value="P:regulation of DNA-templated transcription"/>
    <property type="evidence" value="ECO:0007669"/>
    <property type="project" value="InterPro"/>
</dbReference>
<reference evidence="7" key="1">
    <citation type="submission" date="2018-06" db="EMBL/GenBank/DDBJ databases">
        <authorList>
            <person name="Zhirakovskaya E."/>
        </authorList>
    </citation>
    <scope>NUCLEOTIDE SEQUENCE</scope>
</reference>
<evidence type="ECO:0000313" key="7">
    <source>
        <dbReference type="EMBL" id="VAW60101.1"/>
    </source>
</evidence>
<dbReference type="CDD" id="cd06170">
    <property type="entry name" value="LuxR_C_like"/>
    <property type="match status" value="1"/>
</dbReference>
<dbReference type="Pfam" id="PF00196">
    <property type="entry name" value="GerE"/>
    <property type="match status" value="1"/>
</dbReference>
<dbReference type="InterPro" id="IPR016032">
    <property type="entry name" value="Sig_transdc_resp-reg_C-effctor"/>
</dbReference>
<dbReference type="PROSITE" id="PS00622">
    <property type="entry name" value="HTH_LUXR_1"/>
    <property type="match status" value="1"/>
</dbReference>
<dbReference type="InterPro" id="IPR000792">
    <property type="entry name" value="Tscrpt_reg_LuxR_C"/>
</dbReference>
<sequence length="204" mass="22937">MNITQPTIFIVDDDPAMRDSLSWLIETIGYPVKVFASAQEFLDGYQHHEPGCLILDVRLPGMSGIQLQQRMKIENITLPVIIISGHGDVPMAVKAMQQGAIVFLEKPFRDQELLDNIQEALEIDATNRKKEEASKEVLSCVESLTQREKEVMELMVKGNPSKEIAKQCGISVKTIEIHRARVMDKMQANSLPELVHMVLSLRVS</sequence>
<gene>
    <name evidence="7" type="ORF">MNBD_GAMMA08-1911</name>
</gene>
<protein>
    <recommendedName>
        <fullName evidence="8">Two-component transcriptional response regulator, LuxR family</fullName>
    </recommendedName>
</protein>
<dbReference type="SUPFAM" id="SSF46894">
    <property type="entry name" value="C-terminal effector domain of the bipartite response regulators"/>
    <property type="match status" value="1"/>
</dbReference>
<dbReference type="GO" id="GO:0003677">
    <property type="term" value="F:DNA binding"/>
    <property type="evidence" value="ECO:0007669"/>
    <property type="project" value="UniProtKB-KW"/>
</dbReference>
<dbReference type="PRINTS" id="PR00038">
    <property type="entry name" value="HTHLUXR"/>
</dbReference>
<proteinExistence type="predicted"/>
<dbReference type="InterPro" id="IPR036388">
    <property type="entry name" value="WH-like_DNA-bd_sf"/>
</dbReference>
<keyword evidence="4" id="KW-0804">Transcription</keyword>
<feature type="domain" description="HTH luxR-type" evidence="5">
    <location>
        <begin position="137"/>
        <end position="202"/>
    </location>
</feature>
<accession>A0A3B0WX63</accession>
<feature type="domain" description="Response regulatory" evidence="6">
    <location>
        <begin position="7"/>
        <end position="121"/>
    </location>
</feature>
<dbReference type="PROSITE" id="PS50043">
    <property type="entry name" value="HTH_LUXR_2"/>
    <property type="match status" value="1"/>
</dbReference>
<dbReference type="GO" id="GO:0000160">
    <property type="term" value="P:phosphorelay signal transduction system"/>
    <property type="evidence" value="ECO:0007669"/>
    <property type="project" value="InterPro"/>
</dbReference>
<dbReference type="PANTHER" id="PTHR44688:SF16">
    <property type="entry name" value="DNA-BINDING TRANSCRIPTIONAL ACTIVATOR DEVR_DOSR"/>
    <property type="match status" value="1"/>
</dbReference>
<dbReference type="InterPro" id="IPR011006">
    <property type="entry name" value="CheY-like_superfamily"/>
</dbReference>
<evidence type="ECO:0000259" key="5">
    <source>
        <dbReference type="PROSITE" id="PS50043"/>
    </source>
</evidence>
<dbReference type="PROSITE" id="PS50110">
    <property type="entry name" value="RESPONSE_REGULATORY"/>
    <property type="match status" value="1"/>
</dbReference>
<dbReference type="SUPFAM" id="SSF52172">
    <property type="entry name" value="CheY-like"/>
    <property type="match status" value="1"/>
</dbReference>
<evidence type="ECO:0000256" key="1">
    <source>
        <dbReference type="ARBA" id="ARBA00022553"/>
    </source>
</evidence>
<dbReference type="SMART" id="SM00448">
    <property type="entry name" value="REC"/>
    <property type="match status" value="1"/>
</dbReference>
<dbReference type="AlphaFoldDB" id="A0A3B0WX63"/>
<dbReference type="Gene3D" id="3.40.50.2300">
    <property type="match status" value="1"/>
</dbReference>
<dbReference type="CDD" id="cd17537">
    <property type="entry name" value="REC_FixJ"/>
    <property type="match status" value="1"/>
</dbReference>
<keyword evidence="1" id="KW-0597">Phosphoprotein</keyword>
<evidence type="ECO:0000256" key="4">
    <source>
        <dbReference type="ARBA" id="ARBA00023163"/>
    </source>
</evidence>
<evidence type="ECO:0000256" key="2">
    <source>
        <dbReference type="ARBA" id="ARBA00023015"/>
    </source>
</evidence>
<evidence type="ECO:0000256" key="3">
    <source>
        <dbReference type="ARBA" id="ARBA00023125"/>
    </source>
</evidence>
<evidence type="ECO:0000259" key="6">
    <source>
        <dbReference type="PROSITE" id="PS50110"/>
    </source>
</evidence>
<evidence type="ECO:0008006" key="8">
    <source>
        <dbReference type="Google" id="ProtNLM"/>
    </source>
</evidence>
<dbReference type="FunFam" id="3.40.50.2300:FF:000018">
    <property type="entry name" value="DNA-binding transcriptional regulator NtrC"/>
    <property type="match status" value="1"/>
</dbReference>
<name>A0A3B0WX63_9ZZZZ</name>
<dbReference type="SMART" id="SM00421">
    <property type="entry name" value="HTH_LUXR"/>
    <property type="match status" value="1"/>
</dbReference>
<dbReference type="EMBL" id="UOFH01000124">
    <property type="protein sequence ID" value="VAW60101.1"/>
    <property type="molecule type" value="Genomic_DNA"/>
</dbReference>
<dbReference type="PANTHER" id="PTHR44688">
    <property type="entry name" value="DNA-BINDING TRANSCRIPTIONAL ACTIVATOR DEVR_DOSR"/>
    <property type="match status" value="1"/>
</dbReference>
<keyword evidence="2" id="KW-0805">Transcription regulation</keyword>
<keyword evidence="3" id="KW-0238">DNA-binding</keyword>
<organism evidence="7">
    <name type="scientific">hydrothermal vent metagenome</name>
    <dbReference type="NCBI Taxonomy" id="652676"/>
    <lineage>
        <taxon>unclassified sequences</taxon>
        <taxon>metagenomes</taxon>
        <taxon>ecological metagenomes</taxon>
    </lineage>
</organism>
<dbReference type="Pfam" id="PF00072">
    <property type="entry name" value="Response_reg"/>
    <property type="match status" value="1"/>
</dbReference>
<dbReference type="InterPro" id="IPR001789">
    <property type="entry name" value="Sig_transdc_resp-reg_receiver"/>
</dbReference>